<comment type="caution">
    <text evidence="5">The sequence shown here is derived from an EMBL/GenBank/DDBJ whole genome shotgun (WGS) entry which is preliminary data.</text>
</comment>
<proteinExistence type="inferred from homology"/>
<dbReference type="PANTHER" id="PTHR30158:SF3">
    <property type="entry name" value="MULTIDRUG EFFLUX PUMP SUBUNIT ACRA-RELATED"/>
    <property type="match status" value="1"/>
</dbReference>
<sequence length="195" mass="19775">MLLLLFAGGCSSPKQVAPGPVRVDTITLAARSMPVERTLSGRTVAYEISEVRPQAGGVLRKRLFEEGQEVQQGQPLYEIDPAPYRAAYDTARGQLAQAEAAMAAVRAAVRSARINLDYTRIVAPIAGHIGTSAFTAGALVTAEQDGNGRSPAGAGCAAVVVFGAAGSDFAATGGCGQSGDVVQGVGGGADAQADE</sequence>
<evidence type="ECO:0000313" key="5">
    <source>
        <dbReference type="EMBL" id="GHH52379.1"/>
    </source>
</evidence>
<evidence type="ECO:0008006" key="7">
    <source>
        <dbReference type="Google" id="ProtNLM"/>
    </source>
</evidence>
<dbReference type="InterPro" id="IPR058624">
    <property type="entry name" value="MdtA-like_HH"/>
</dbReference>
<dbReference type="PANTHER" id="PTHR30158">
    <property type="entry name" value="ACRA/E-RELATED COMPONENT OF DRUG EFFLUX TRANSPORTER"/>
    <property type="match status" value="1"/>
</dbReference>
<dbReference type="SUPFAM" id="SSF111369">
    <property type="entry name" value="HlyD-like secretion proteins"/>
    <property type="match status" value="1"/>
</dbReference>
<dbReference type="InterPro" id="IPR058625">
    <property type="entry name" value="MdtA-like_BSH"/>
</dbReference>
<dbReference type="Gene3D" id="2.40.50.100">
    <property type="match status" value="2"/>
</dbReference>
<comment type="similarity">
    <text evidence="1">Belongs to the membrane fusion protein (MFP) (TC 8.A.1) family.</text>
</comment>
<evidence type="ECO:0000313" key="6">
    <source>
        <dbReference type="Proteomes" id="UP000623958"/>
    </source>
</evidence>
<evidence type="ECO:0000256" key="1">
    <source>
        <dbReference type="ARBA" id="ARBA00009477"/>
    </source>
</evidence>
<evidence type="ECO:0000259" key="3">
    <source>
        <dbReference type="Pfam" id="PF25876"/>
    </source>
</evidence>
<reference evidence="5" key="2">
    <citation type="submission" date="2020-09" db="EMBL/GenBank/DDBJ databases">
        <authorList>
            <person name="Sun Q."/>
            <person name="Ohkuma M."/>
        </authorList>
    </citation>
    <scope>NUCLEOTIDE SEQUENCE</scope>
    <source>
        <strain evidence="5">JCM 13306</strain>
    </source>
</reference>
<feature type="coiled-coil region" evidence="2">
    <location>
        <begin position="88"/>
        <end position="115"/>
    </location>
</feature>
<feature type="domain" description="Multidrug resistance protein MdtA-like barrel-sandwich hybrid" evidence="4">
    <location>
        <begin position="48"/>
        <end position="144"/>
    </location>
</feature>
<evidence type="ECO:0000259" key="4">
    <source>
        <dbReference type="Pfam" id="PF25917"/>
    </source>
</evidence>
<protein>
    <recommendedName>
        <fullName evidence="7">Membrane fusion protein biotin-lipoyl like domain-containing protein</fullName>
    </recommendedName>
</protein>
<dbReference type="GO" id="GO:0046677">
    <property type="term" value="P:response to antibiotic"/>
    <property type="evidence" value="ECO:0007669"/>
    <property type="project" value="TreeGrafter"/>
</dbReference>
<keyword evidence="2" id="KW-0175">Coiled coil</keyword>
<reference evidence="5" key="1">
    <citation type="journal article" date="2014" name="Int. J. Syst. Evol. Microbiol.">
        <title>Complete genome sequence of Corynebacterium casei LMG S-19264T (=DSM 44701T), isolated from a smear-ripened cheese.</title>
        <authorList>
            <consortium name="US DOE Joint Genome Institute (JGI-PGF)"/>
            <person name="Walter F."/>
            <person name="Albersmeier A."/>
            <person name="Kalinowski J."/>
            <person name="Ruckert C."/>
        </authorList>
    </citation>
    <scope>NUCLEOTIDE SEQUENCE</scope>
    <source>
        <strain evidence="5">JCM 13306</strain>
    </source>
</reference>
<gene>
    <name evidence="5" type="ORF">GCM10009090_15960</name>
</gene>
<accession>A0A919KI53</accession>
<name>A0A919KI53_9XANT</name>
<evidence type="ECO:0000256" key="2">
    <source>
        <dbReference type="SAM" id="Coils"/>
    </source>
</evidence>
<dbReference type="AlphaFoldDB" id="A0A919KI53"/>
<dbReference type="Proteomes" id="UP000623958">
    <property type="component" value="Unassembled WGS sequence"/>
</dbReference>
<dbReference type="Pfam" id="PF25876">
    <property type="entry name" value="HH_MFP_RND"/>
    <property type="match status" value="1"/>
</dbReference>
<dbReference type="GO" id="GO:0005886">
    <property type="term" value="C:plasma membrane"/>
    <property type="evidence" value="ECO:0007669"/>
    <property type="project" value="TreeGrafter"/>
</dbReference>
<organism evidence="5 6">
    <name type="scientific">Xanthomonas boreopolis</name>
    <dbReference type="NCBI Taxonomy" id="86183"/>
    <lineage>
        <taxon>Bacteria</taxon>
        <taxon>Pseudomonadati</taxon>
        <taxon>Pseudomonadota</taxon>
        <taxon>Gammaproteobacteria</taxon>
        <taxon>Lysobacterales</taxon>
        <taxon>Lysobacteraceae</taxon>
        <taxon>Xanthomonas</taxon>
    </lineage>
</organism>
<keyword evidence="6" id="KW-1185">Reference proteome</keyword>
<feature type="domain" description="Multidrug resistance protein MdtA-like alpha-helical hairpin" evidence="3">
    <location>
        <begin position="88"/>
        <end position="119"/>
    </location>
</feature>
<dbReference type="Gene3D" id="1.10.287.470">
    <property type="entry name" value="Helix hairpin bin"/>
    <property type="match status" value="1"/>
</dbReference>
<dbReference type="Pfam" id="PF25917">
    <property type="entry name" value="BSH_RND"/>
    <property type="match status" value="1"/>
</dbReference>
<dbReference type="EMBL" id="BNBA01000010">
    <property type="protein sequence ID" value="GHH52379.1"/>
    <property type="molecule type" value="Genomic_DNA"/>
</dbReference>